<feature type="compositionally biased region" description="Acidic residues" evidence="1">
    <location>
        <begin position="119"/>
        <end position="132"/>
    </location>
</feature>
<dbReference type="AlphaFoldDB" id="A0AAP3E147"/>
<name>A0AAP3E147_9EURY</name>
<reference evidence="2 4" key="1">
    <citation type="submission" date="2022-09" db="EMBL/GenBank/DDBJ databases">
        <title>Enrichment on poylsaccharides allowed isolation of novel metabolic and taxonomic groups of Haloarchaea.</title>
        <authorList>
            <person name="Sorokin D.Y."/>
            <person name="Elcheninov A.G."/>
            <person name="Khizhniak T.V."/>
            <person name="Kolganova T.V."/>
            <person name="Kublanov I.V."/>
        </authorList>
    </citation>
    <scope>NUCLEOTIDE SEQUENCE</scope>
    <source>
        <strain evidence="3 4">AArc-m2/3/4</strain>
        <strain evidence="2">AArc-xg1-1</strain>
    </source>
</reference>
<organism evidence="2 5">
    <name type="scientific">Natronoglomus mannanivorans</name>
    <dbReference type="NCBI Taxonomy" id="2979990"/>
    <lineage>
        <taxon>Archaea</taxon>
        <taxon>Methanobacteriati</taxon>
        <taxon>Methanobacteriota</taxon>
        <taxon>Stenosarchaea group</taxon>
        <taxon>Halobacteria</taxon>
        <taxon>Halobacteriales</taxon>
        <taxon>Natrialbaceae</taxon>
        <taxon>Natronoglomus</taxon>
    </lineage>
</organism>
<gene>
    <name evidence="3" type="ORF">OB955_08585</name>
    <name evidence="2" type="ORF">OB960_03985</name>
</gene>
<evidence type="ECO:0000256" key="1">
    <source>
        <dbReference type="SAM" id="MobiDB-lite"/>
    </source>
</evidence>
<protein>
    <submittedName>
        <fullName evidence="2">Uncharacterized protein</fullName>
    </submittedName>
</protein>
<dbReference type="RefSeq" id="WP_338002403.1">
    <property type="nucleotide sequence ID" value="NZ_JAOPKA010000002.1"/>
</dbReference>
<accession>A0AAP3E147</accession>
<dbReference type="Proteomes" id="UP001321018">
    <property type="component" value="Unassembled WGS sequence"/>
</dbReference>
<evidence type="ECO:0000313" key="4">
    <source>
        <dbReference type="Proteomes" id="UP001320972"/>
    </source>
</evidence>
<keyword evidence="4" id="KW-1185">Reference proteome</keyword>
<dbReference type="EMBL" id="JAOPKB010000003">
    <property type="protein sequence ID" value="MCU4972795.1"/>
    <property type="molecule type" value="Genomic_DNA"/>
</dbReference>
<evidence type="ECO:0000313" key="3">
    <source>
        <dbReference type="EMBL" id="MCU4972795.1"/>
    </source>
</evidence>
<evidence type="ECO:0000313" key="5">
    <source>
        <dbReference type="Proteomes" id="UP001321018"/>
    </source>
</evidence>
<sequence length="132" mass="14941">MSESKTRVDFNAPESLVERADVVSDLLNRSRTSLLVDALREQVDEIVTDETFRRRVKEAYYTGRIDFETLETIVGREEAMRIKLLGDSLTRDPPVPEAKSIDLPADGEFYDGELPTWTPDEDESDDDASSGR</sequence>
<dbReference type="Proteomes" id="UP001320972">
    <property type="component" value="Unassembled WGS sequence"/>
</dbReference>
<dbReference type="EMBL" id="JAOPKA010000002">
    <property type="protein sequence ID" value="MCU4740557.1"/>
    <property type="molecule type" value="Genomic_DNA"/>
</dbReference>
<proteinExistence type="predicted"/>
<comment type="caution">
    <text evidence="2">The sequence shown here is derived from an EMBL/GenBank/DDBJ whole genome shotgun (WGS) entry which is preliminary data.</text>
</comment>
<evidence type="ECO:0000313" key="2">
    <source>
        <dbReference type="EMBL" id="MCU4740557.1"/>
    </source>
</evidence>
<feature type="region of interest" description="Disordered" evidence="1">
    <location>
        <begin position="87"/>
        <end position="132"/>
    </location>
</feature>